<dbReference type="Proteomes" id="UP000254554">
    <property type="component" value="Unassembled WGS sequence"/>
</dbReference>
<reference evidence="1 2" key="1">
    <citation type="submission" date="2018-06" db="EMBL/GenBank/DDBJ databases">
        <authorList>
            <consortium name="Pathogen Informatics"/>
            <person name="Doyle S."/>
        </authorList>
    </citation>
    <scope>NUCLEOTIDE SEQUENCE [LARGE SCALE GENOMIC DNA]</scope>
    <source>
        <strain evidence="1 2">NCTC11370</strain>
    </source>
</reference>
<evidence type="ECO:0008006" key="3">
    <source>
        <dbReference type="Google" id="ProtNLM"/>
    </source>
</evidence>
<evidence type="ECO:0000313" key="2">
    <source>
        <dbReference type="Proteomes" id="UP000254554"/>
    </source>
</evidence>
<organism evidence="1 2">
    <name type="scientific">Fluoribacter dumoffii</name>
    <dbReference type="NCBI Taxonomy" id="463"/>
    <lineage>
        <taxon>Bacteria</taxon>
        <taxon>Pseudomonadati</taxon>
        <taxon>Pseudomonadota</taxon>
        <taxon>Gammaproteobacteria</taxon>
        <taxon>Legionellales</taxon>
        <taxon>Legionellaceae</taxon>
        <taxon>Fluoribacter</taxon>
    </lineage>
</organism>
<dbReference type="RefSeq" id="WP_010653567.1">
    <property type="nucleotide sequence ID" value="NZ_JAPHOO010000001.1"/>
</dbReference>
<name>A0A377G9H8_9GAMM</name>
<dbReference type="GeneID" id="93292072"/>
<protein>
    <recommendedName>
        <fullName evidence="3">DUF883 domain-containing protein</fullName>
    </recommendedName>
</protein>
<accession>A0A377G9H8</accession>
<dbReference type="EMBL" id="UGGT01000001">
    <property type="protein sequence ID" value="STO21289.1"/>
    <property type="molecule type" value="Genomic_DNA"/>
</dbReference>
<gene>
    <name evidence="1" type="ORF">NCTC11370_01354</name>
</gene>
<proteinExistence type="predicted"/>
<dbReference type="AlphaFoldDB" id="A0A377G9H8"/>
<sequence>MDDFNENPSVIRAKEHLKKGSNILIDEGKRKASELYHEGLDKASEMEQSIENIVNNLAGKIREKPLSSVLIAAAIGYLWAKIKG</sequence>
<keyword evidence="2" id="KW-1185">Reference proteome</keyword>
<evidence type="ECO:0000313" key="1">
    <source>
        <dbReference type="EMBL" id="STO21289.1"/>
    </source>
</evidence>